<accession>A0A1X7R376</accession>
<sequence>MTSTLSDNYHTSISSTVTVRQTEFTTKFLNLPTFSSTSKASSNTTIGISVGVPVGIFVFSLLVCLFYVYIKRERLHGSNKTVSPQYRDDSSTGSPNFLSMCFGAERNNQSGLNQNSFREKPWLFENNNFSSKIHYDIPGVYHNGSDIVPHVLTPAKASTVSDRYKRQKKKYIIPFNKIENPIILNSTKPQILEVNDGTKQPRASVSNHWKYKSPLSKWFLNSSSDLMNEGHTPNARVKRLHILSRVDKGYADDVAETNIDEKSPMLQVQDQTYKKLVGSESIDISPESDISLTEHHRASVIYDEMKNPPTTSTAAVVENMALYSTSTVDLNGRKKRRDSRFKQCGNDTVMDLVSNNEEPMQEETFELKSQILTGGICIVSKNYSPRLTDEIQINKDEYVRILATHTDTWCLVEKCQRDGTSVPGDKLLMNNDITNLHYLNKNRGIVPGDCLKPI</sequence>
<keyword evidence="1 2" id="KW-0728">SH3 domain</keyword>
<proteinExistence type="predicted"/>
<evidence type="ECO:0000256" key="2">
    <source>
        <dbReference type="PROSITE-ProRule" id="PRU00192"/>
    </source>
</evidence>
<dbReference type="InterPro" id="IPR036028">
    <property type="entry name" value="SH3-like_dom_sf"/>
</dbReference>
<feature type="domain" description="SH3" evidence="4">
    <location>
        <begin position="372"/>
        <end position="454"/>
    </location>
</feature>
<dbReference type="EMBL" id="FXLY01000005">
    <property type="protein sequence ID" value="SMN20127.1"/>
    <property type="molecule type" value="Genomic_DNA"/>
</dbReference>
<gene>
    <name evidence="5" type="ORF">KASA_0N00528G</name>
</gene>
<dbReference type="Gene3D" id="2.30.30.40">
    <property type="entry name" value="SH3 Domains"/>
    <property type="match status" value="1"/>
</dbReference>
<dbReference type="PROSITE" id="PS50002">
    <property type="entry name" value="SH3"/>
    <property type="match status" value="1"/>
</dbReference>
<keyword evidence="3" id="KW-0472">Membrane</keyword>
<evidence type="ECO:0000313" key="5">
    <source>
        <dbReference type="EMBL" id="SMN20127.1"/>
    </source>
</evidence>
<dbReference type="AlphaFoldDB" id="A0A1X7R376"/>
<dbReference type="Proteomes" id="UP000196158">
    <property type="component" value="Unassembled WGS sequence"/>
</dbReference>
<keyword evidence="3" id="KW-1133">Transmembrane helix</keyword>
<evidence type="ECO:0000256" key="1">
    <source>
        <dbReference type="ARBA" id="ARBA00022443"/>
    </source>
</evidence>
<name>A0A1X7R376_9SACH</name>
<evidence type="ECO:0000256" key="3">
    <source>
        <dbReference type="SAM" id="Phobius"/>
    </source>
</evidence>
<keyword evidence="6" id="KW-1185">Reference proteome</keyword>
<evidence type="ECO:0000313" key="6">
    <source>
        <dbReference type="Proteomes" id="UP000196158"/>
    </source>
</evidence>
<organism evidence="5 6">
    <name type="scientific">Maudiozyma saulgeensis</name>
    <dbReference type="NCBI Taxonomy" id="1789683"/>
    <lineage>
        <taxon>Eukaryota</taxon>
        <taxon>Fungi</taxon>
        <taxon>Dikarya</taxon>
        <taxon>Ascomycota</taxon>
        <taxon>Saccharomycotina</taxon>
        <taxon>Saccharomycetes</taxon>
        <taxon>Saccharomycetales</taxon>
        <taxon>Saccharomycetaceae</taxon>
        <taxon>Maudiozyma</taxon>
    </lineage>
</organism>
<dbReference type="SUPFAM" id="SSF50044">
    <property type="entry name" value="SH3-domain"/>
    <property type="match status" value="1"/>
</dbReference>
<protein>
    <submittedName>
        <fullName evidence="5">Similar to Saccharomyces cerevisiae YCL027W FUS1 Membrane protein localized to the shmoo tip, required for cell fusion</fullName>
    </submittedName>
</protein>
<keyword evidence="3" id="KW-0812">Transmembrane</keyword>
<feature type="transmembrane region" description="Helical" evidence="3">
    <location>
        <begin position="46"/>
        <end position="70"/>
    </location>
</feature>
<dbReference type="OrthoDB" id="5340910at2759"/>
<evidence type="ECO:0000259" key="4">
    <source>
        <dbReference type="PROSITE" id="PS50002"/>
    </source>
</evidence>
<reference evidence="5 6" key="1">
    <citation type="submission" date="2017-04" db="EMBL/GenBank/DDBJ databases">
        <authorList>
            <person name="Afonso C.L."/>
            <person name="Miller P.J."/>
            <person name="Scott M.A."/>
            <person name="Spackman E."/>
            <person name="Goraichik I."/>
            <person name="Dimitrov K.M."/>
            <person name="Suarez D.L."/>
            <person name="Swayne D.E."/>
        </authorList>
    </citation>
    <scope>NUCLEOTIDE SEQUENCE [LARGE SCALE GENOMIC DNA]</scope>
</reference>
<dbReference type="InterPro" id="IPR001452">
    <property type="entry name" value="SH3_domain"/>
</dbReference>